<organism evidence="2 3">
    <name type="scientific">Colletotrichum spaethianum</name>
    <dbReference type="NCBI Taxonomy" id="700344"/>
    <lineage>
        <taxon>Eukaryota</taxon>
        <taxon>Fungi</taxon>
        <taxon>Dikarya</taxon>
        <taxon>Ascomycota</taxon>
        <taxon>Pezizomycotina</taxon>
        <taxon>Sordariomycetes</taxon>
        <taxon>Hypocreomycetidae</taxon>
        <taxon>Glomerellales</taxon>
        <taxon>Glomerellaceae</taxon>
        <taxon>Colletotrichum</taxon>
        <taxon>Colletotrichum spaethianum species complex</taxon>
    </lineage>
</organism>
<dbReference type="RefSeq" id="XP_049128229.1">
    <property type="nucleotide sequence ID" value="XM_049272272.1"/>
</dbReference>
<dbReference type="GeneID" id="73326862"/>
<keyword evidence="3" id="KW-1185">Reference proteome</keyword>
<dbReference type="EMBL" id="BQXU01000014">
    <property type="protein sequence ID" value="GKT45879.1"/>
    <property type="molecule type" value="Genomic_DNA"/>
</dbReference>
<sequence length="266" mass="28873">MRFSILAAAGLIGAATAAPTSSPPALNWDDVVVVLNDGSTQIMKAAQYDAIESRAPESITRRDDCKTSTEAQILSDEEFLAPDVAISPVVSSNGAIPDISVANGYQVSNTVTVSVGVDLTVIEKVLSYSLSVSYAQSWTTTETNTLRFTMGAGQYGLVVSQPSVRRVTGNMLTGCTDKWDSKPFTSDTYTSQSYGNLAWVKGVIRLCNSTTYPFPTASARVSTDKWLHPMAARQITEHLEAEARELFWQLYEGTVARQPNRDVWNA</sequence>
<dbReference type="AlphaFoldDB" id="A0AA37LEE2"/>
<feature type="chain" id="PRO_5041216144" evidence="1">
    <location>
        <begin position="18"/>
        <end position="266"/>
    </location>
</feature>
<comment type="caution">
    <text evidence="2">The sequence shown here is derived from an EMBL/GenBank/DDBJ whole genome shotgun (WGS) entry which is preliminary data.</text>
</comment>
<evidence type="ECO:0000313" key="3">
    <source>
        <dbReference type="Proteomes" id="UP001055115"/>
    </source>
</evidence>
<name>A0AA37LEE2_9PEZI</name>
<proteinExistence type="predicted"/>
<keyword evidence="1" id="KW-0732">Signal</keyword>
<accession>A0AA37LEE2</accession>
<evidence type="ECO:0000256" key="1">
    <source>
        <dbReference type="SAM" id="SignalP"/>
    </source>
</evidence>
<reference evidence="2 3" key="1">
    <citation type="submission" date="2022-03" db="EMBL/GenBank/DDBJ databases">
        <title>Genome data of Colletotrichum spp.</title>
        <authorList>
            <person name="Utami Y.D."/>
            <person name="Hiruma K."/>
        </authorList>
    </citation>
    <scope>NUCLEOTIDE SEQUENCE [LARGE SCALE GENOMIC DNA]</scope>
    <source>
        <strain evidence="2 3">MAFF 239500</strain>
    </source>
</reference>
<feature type="signal peptide" evidence="1">
    <location>
        <begin position="1"/>
        <end position="17"/>
    </location>
</feature>
<protein>
    <submittedName>
        <fullName evidence="2">Uncharacterized protein</fullName>
    </submittedName>
</protein>
<evidence type="ECO:0000313" key="2">
    <source>
        <dbReference type="EMBL" id="GKT45879.1"/>
    </source>
</evidence>
<gene>
    <name evidence="2" type="ORF">ColSpa_06060</name>
</gene>
<dbReference type="Proteomes" id="UP001055115">
    <property type="component" value="Unassembled WGS sequence"/>
</dbReference>